<gene>
    <name evidence="1" type="ORF">SFRICE_000136</name>
</gene>
<name>A0A2H1W8S7_SPOFR</name>
<evidence type="ECO:0000313" key="1">
    <source>
        <dbReference type="EMBL" id="SOQ49447.1"/>
    </source>
</evidence>
<dbReference type="EMBL" id="ODYU01007043">
    <property type="protein sequence ID" value="SOQ49447.1"/>
    <property type="molecule type" value="Genomic_DNA"/>
</dbReference>
<dbReference type="AlphaFoldDB" id="A0A2H1W8S7"/>
<proteinExistence type="predicted"/>
<accession>A0A2H1W8S7</accession>
<organism evidence="1">
    <name type="scientific">Spodoptera frugiperda</name>
    <name type="common">Fall armyworm</name>
    <dbReference type="NCBI Taxonomy" id="7108"/>
    <lineage>
        <taxon>Eukaryota</taxon>
        <taxon>Metazoa</taxon>
        <taxon>Ecdysozoa</taxon>
        <taxon>Arthropoda</taxon>
        <taxon>Hexapoda</taxon>
        <taxon>Insecta</taxon>
        <taxon>Pterygota</taxon>
        <taxon>Neoptera</taxon>
        <taxon>Endopterygota</taxon>
        <taxon>Lepidoptera</taxon>
        <taxon>Glossata</taxon>
        <taxon>Ditrysia</taxon>
        <taxon>Noctuoidea</taxon>
        <taxon>Noctuidae</taxon>
        <taxon>Amphipyrinae</taxon>
        <taxon>Spodoptera</taxon>
    </lineage>
</organism>
<protein>
    <submittedName>
        <fullName evidence="1">SFRICE_000136</fullName>
    </submittedName>
</protein>
<reference evidence="1" key="1">
    <citation type="submission" date="2016-07" db="EMBL/GenBank/DDBJ databases">
        <authorList>
            <person name="Bretaudeau A."/>
        </authorList>
    </citation>
    <scope>NUCLEOTIDE SEQUENCE</scope>
    <source>
        <strain evidence="1">Rice</strain>
        <tissue evidence="1">Whole body</tissue>
    </source>
</reference>
<sequence>MAVWLHRIEPIIKWQPSLADIVKFPFCQAWRAGGPGRCEQADRRCQTLVIVVRIGGKRADGSLDDQRRPLTPTTAAASQVGSRVAYARRLAGGGGAGFGQTERPVDQVPVRASFFATQFFLAPTPLSHDFDVFLQSYQLVSEENRN</sequence>